<reference evidence="4" key="1">
    <citation type="journal article" date="2015" name="Nature">
        <title>Complex archaea that bridge the gap between prokaryotes and eukaryotes.</title>
        <authorList>
            <person name="Spang A."/>
            <person name="Saw J.H."/>
            <person name="Jorgensen S.L."/>
            <person name="Zaremba-Niedzwiedzka K."/>
            <person name="Martijn J."/>
            <person name="Lind A.E."/>
            <person name="van Eijk R."/>
            <person name="Schleper C."/>
            <person name="Guy L."/>
            <person name="Ettema T.J."/>
        </authorList>
    </citation>
    <scope>NUCLEOTIDE SEQUENCE</scope>
</reference>
<dbReference type="PANTHER" id="PTHR30004:SF6">
    <property type="entry name" value="D-THREONATE 4-PHOSPHATE DEHYDROGENASE"/>
    <property type="match status" value="1"/>
</dbReference>
<dbReference type="PANTHER" id="PTHR30004">
    <property type="entry name" value="4-HYDROXYTHREONINE-4-PHOSPHATE DEHYDROGENASE"/>
    <property type="match status" value="1"/>
</dbReference>
<dbReference type="Pfam" id="PF04166">
    <property type="entry name" value="PdxA"/>
    <property type="match status" value="1"/>
</dbReference>
<dbReference type="GO" id="GO:0016491">
    <property type="term" value="F:oxidoreductase activity"/>
    <property type="evidence" value="ECO:0007669"/>
    <property type="project" value="UniProtKB-KW"/>
</dbReference>
<evidence type="ECO:0008006" key="5">
    <source>
        <dbReference type="Google" id="ProtNLM"/>
    </source>
</evidence>
<name>A0A0F9FDL4_9ZZZZ</name>
<keyword evidence="2" id="KW-0560">Oxidoreductase</keyword>
<keyword evidence="3" id="KW-0520">NAD</keyword>
<feature type="non-terminal residue" evidence="4">
    <location>
        <position position="317"/>
    </location>
</feature>
<dbReference type="Gene3D" id="3.40.718.10">
    <property type="entry name" value="Isopropylmalate Dehydrogenase"/>
    <property type="match status" value="1"/>
</dbReference>
<dbReference type="GO" id="GO:0051287">
    <property type="term" value="F:NAD binding"/>
    <property type="evidence" value="ECO:0007669"/>
    <property type="project" value="InterPro"/>
</dbReference>
<gene>
    <name evidence="4" type="ORF">LCGC14_1965900</name>
</gene>
<dbReference type="InterPro" id="IPR005255">
    <property type="entry name" value="PdxA_fam"/>
</dbReference>
<keyword evidence="1" id="KW-0479">Metal-binding</keyword>
<accession>A0A0F9FDL4</accession>
<protein>
    <recommendedName>
        <fullName evidence="5">4-hydroxythreonine-4-phosphate dehydrogenase</fullName>
    </recommendedName>
</protein>
<dbReference type="AlphaFoldDB" id="A0A0F9FDL4"/>
<proteinExistence type="predicted"/>
<dbReference type="SUPFAM" id="SSF53659">
    <property type="entry name" value="Isocitrate/Isopropylmalate dehydrogenase-like"/>
    <property type="match status" value="1"/>
</dbReference>
<evidence type="ECO:0000256" key="3">
    <source>
        <dbReference type="ARBA" id="ARBA00023027"/>
    </source>
</evidence>
<evidence type="ECO:0000313" key="4">
    <source>
        <dbReference type="EMBL" id="KKL84323.1"/>
    </source>
</evidence>
<organism evidence="4">
    <name type="scientific">marine sediment metagenome</name>
    <dbReference type="NCBI Taxonomy" id="412755"/>
    <lineage>
        <taxon>unclassified sequences</taxon>
        <taxon>metagenomes</taxon>
        <taxon>ecological metagenomes</taxon>
    </lineage>
</organism>
<evidence type="ECO:0000256" key="1">
    <source>
        <dbReference type="ARBA" id="ARBA00022723"/>
    </source>
</evidence>
<dbReference type="GO" id="GO:0046872">
    <property type="term" value="F:metal ion binding"/>
    <property type="evidence" value="ECO:0007669"/>
    <property type="project" value="UniProtKB-KW"/>
</dbReference>
<dbReference type="NCBIfam" id="TIGR00557">
    <property type="entry name" value="pdxA"/>
    <property type="match status" value="1"/>
</dbReference>
<evidence type="ECO:0000256" key="2">
    <source>
        <dbReference type="ARBA" id="ARBA00023002"/>
    </source>
</evidence>
<comment type="caution">
    <text evidence="4">The sequence shown here is derived from an EMBL/GenBank/DDBJ whole genome shotgun (WGS) entry which is preliminary data.</text>
</comment>
<dbReference type="EMBL" id="LAZR01021733">
    <property type="protein sequence ID" value="KKL84323.1"/>
    <property type="molecule type" value="Genomic_DNA"/>
</dbReference>
<sequence length="317" mass="34465">MKNNRPIIGITMGDPVGIGPEIILSALQQPSVYRLCKPLVIGDIQRLNTAEKVIESSLAFKTVSMPEDCKFEHGCVDVMNLSELSPDDVIWGRPTVDTGRAMVRYITAAIDLATQGVINATVTCPINKQAMQIAGVNYPGHTELFADRTNTTDFVMMLAGRHLKVVPVTIHIPLKQIPHMLSKELIAKTIRITGRSLMERFGIENPRIAVAGLNPHAGEGGLFGEEEKQVIIPAIHLAKRGPYLVSGPFPPDTVFHYASKGKFDVVISMYHDQGLIPFKMIHFADGVNTTLGLPIIRTSVDHGTAYDIAGTGKANPA</sequence>